<dbReference type="AlphaFoldDB" id="A0AAD5MRU7"/>
<evidence type="ECO:0000313" key="1">
    <source>
        <dbReference type="EMBL" id="KAJ1363630.1"/>
    </source>
</evidence>
<dbReference type="Proteomes" id="UP001196413">
    <property type="component" value="Unassembled WGS sequence"/>
</dbReference>
<proteinExistence type="predicted"/>
<gene>
    <name evidence="1" type="ORF">KIN20_023543</name>
</gene>
<comment type="caution">
    <text evidence="1">The sequence shown here is derived from an EMBL/GenBank/DDBJ whole genome shotgun (WGS) entry which is preliminary data.</text>
</comment>
<evidence type="ECO:0000313" key="2">
    <source>
        <dbReference type="Proteomes" id="UP001196413"/>
    </source>
</evidence>
<name>A0AAD5MRU7_PARTN</name>
<reference evidence="1" key="1">
    <citation type="submission" date="2021-06" db="EMBL/GenBank/DDBJ databases">
        <title>Parelaphostrongylus tenuis whole genome reference sequence.</title>
        <authorList>
            <person name="Garwood T.J."/>
            <person name="Larsen P.A."/>
            <person name="Fountain-Jones N.M."/>
            <person name="Garbe J.R."/>
            <person name="Macchietto M.G."/>
            <person name="Kania S.A."/>
            <person name="Gerhold R.W."/>
            <person name="Richards J.E."/>
            <person name="Wolf T.M."/>
        </authorList>
    </citation>
    <scope>NUCLEOTIDE SEQUENCE</scope>
    <source>
        <strain evidence="1">MNPRO001-30</strain>
        <tissue evidence="1">Meninges</tissue>
    </source>
</reference>
<protein>
    <submittedName>
        <fullName evidence="1">Uncharacterized protein</fullName>
    </submittedName>
</protein>
<keyword evidence="2" id="KW-1185">Reference proteome</keyword>
<sequence length="68" mass="7951">MTVGVHDTKARSESCSYLDIAVPQRPQQLELKEHPQLQELHLHLQELHCNYKSSIYIYNYDVDGHSDK</sequence>
<dbReference type="EMBL" id="JAHQIW010004777">
    <property type="protein sequence ID" value="KAJ1363630.1"/>
    <property type="molecule type" value="Genomic_DNA"/>
</dbReference>
<accession>A0AAD5MRU7</accession>
<organism evidence="1 2">
    <name type="scientific">Parelaphostrongylus tenuis</name>
    <name type="common">Meningeal worm</name>
    <dbReference type="NCBI Taxonomy" id="148309"/>
    <lineage>
        <taxon>Eukaryota</taxon>
        <taxon>Metazoa</taxon>
        <taxon>Ecdysozoa</taxon>
        <taxon>Nematoda</taxon>
        <taxon>Chromadorea</taxon>
        <taxon>Rhabditida</taxon>
        <taxon>Rhabditina</taxon>
        <taxon>Rhabditomorpha</taxon>
        <taxon>Strongyloidea</taxon>
        <taxon>Metastrongylidae</taxon>
        <taxon>Parelaphostrongylus</taxon>
    </lineage>
</organism>